<feature type="transmembrane region" description="Helical" evidence="8">
    <location>
        <begin position="420"/>
        <end position="441"/>
    </location>
</feature>
<dbReference type="PANTHER" id="PTHR48086:SF7">
    <property type="entry name" value="SODIUM-SOLUTE SYMPORTER-RELATED"/>
    <property type="match status" value="1"/>
</dbReference>
<feature type="transmembrane region" description="Helical" evidence="8">
    <location>
        <begin position="453"/>
        <end position="472"/>
    </location>
</feature>
<dbReference type="HOGENOM" id="CLU_018808_15_3_10"/>
<dbReference type="InterPro" id="IPR001734">
    <property type="entry name" value="Na/solute_symporter"/>
</dbReference>
<evidence type="ECO:0000256" key="7">
    <source>
        <dbReference type="RuleBase" id="RU362091"/>
    </source>
</evidence>
<dbReference type="GO" id="GO:0005886">
    <property type="term" value="C:plasma membrane"/>
    <property type="evidence" value="ECO:0007669"/>
    <property type="project" value="TreeGrafter"/>
</dbReference>
<evidence type="ECO:0000256" key="3">
    <source>
        <dbReference type="ARBA" id="ARBA00022448"/>
    </source>
</evidence>
<keyword evidence="3" id="KW-0813">Transport</keyword>
<feature type="transmembrane region" description="Helical" evidence="8">
    <location>
        <begin position="236"/>
        <end position="254"/>
    </location>
</feature>
<gene>
    <name evidence="9" type="ordered locus">Cphamn1_1650</name>
</gene>
<accession>B3EKN3</accession>
<evidence type="ECO:0000256" key="6">
    <source>
        <dbReference type="ARBA" id="ARBA00023136"/>
    </source>
</evidence>
<dbReference type="OrthoDB" id="9814523at2"/>
<evidence type="ECO:0000256" key="1">
    <source>
        <dbReference type="ARBA" id="ARBA00004141"/>
    </source>
</evidence>
<feature type="transmembrane region" description="Helical" evidence="8">
    <location>
        <begin position="193"/>
        <end position="216"/>
    </location>
</feature>
<feature type="transmembrane region" description="Helical" evidence="8">
    <location>
        <begin position="391"/>
        <end position="413"/>
    </location>
</feature>
<proteinExistence type="inferred from homology"/>
<keyword evidence="4 8" id="KW-0812">Transmembrane</keyword>
<sequence>MSWIDYLIFGAYMSGVLAIGFYYFRKNSNEEDYFVGSRDINPYHVGLSIVATDVGGGFSIGLGGVGFLMGLSGSWLLFTGLIGAWLSAVFIIPKIKKIDREKGFMTFPDFLRDRYDTRVAFMAALISGLGYMGFTGAQMLAGAKLASATILQNNPFGMEPVLFSLLIIAVVTILYTVTGGLKAVIYTDTLQWIVLLAGLIFIAIPITLGKIGGFEALRTNLPPDHFSLTAIKPTTFINWMVTIIPIWIIGMTLYQRMYACRNEKDAKKAWYTAGLFEYPVMAFSGVFLGMCARVVFPEAEPEMALPMLVRDMLPAGITGIIIAAYFSAIMSTADSCMMASSGNFTSDIIRPLIQKKRPGKVNTIQLSMIVTFAVGALAVILAARFTSVLNAILYTYSFMVSGLFVPTLGAFFWKKGSSMGALAGMAGGGTLTLLVISGVFALPKQLKMLELDATIYGIIVSALLFFSVSLLFPDPEKNKQTKQ</sequence>
<dbReference type="PROSITE" id="PS50283">
    <property type="entry name" value="NA_SOLUT_SYMP_3"/>
    <property type="match status" value="1"/>
</dbReference>
<evidence type="ECO:0000256" key="8">
    <source>
        <dbReference type="SAM" id="Phobius"/>
    </source>
</evidence>
<dbReference type="CDD" id="cd10322">
    <property type="entry name" value="SLC5sbd"/>
    <property type="match status" value="1"/>
</dbReference>
<feature type="transmembrane region" description="Helical" evidence="8">
    <location>
        <begin position="75"/>
        <end position="92"/>
    </location>
</feature>
<keyword evidence="6 8" id="KW-0472">Membrane</keyword>
<dbReference type="PANTHER" id="PTHR48086">
    <property type="entry name" value="SODIUM/PROLINE SYMPORTER-RELATED"/>
    <property type="match status" value="1"/>
</dbReference>
<organism evidence="9">
    <name type="scientific">Chlorobium phaeobacteroides (strain BS1)</name>
    <dbReference type="NCBI Taxonomy" id="331678"/>
    <lineage>
        <taxon>Bacteria</taxon>
        <taxon>Pseudomonadati</taxon>
        <taxon>Chlorobiota</taxon>
        <taxon>Chlorobiia</taxon>
        <taxon>Chlorobiales</taxon>
        <taxon>Chlorobiaceae</taxon>
        <taxon>Chlorobium/Pelodictyon group</taxon>
        <taxon>Chlorobium</taxon>
    </lineage>
</organism>
<evidence type="ECO:0000256" key="4">
    <source>
        <dbReference type="ARBA" id="ARBA00022692"/>
    </source>
</evidence>
<evidence type="ECO:0000313" key="9">
    <source>
        <dbReference type="EMBL" id="ACE04569.1"/>
    </source>
</evidence>
<feature type="transmembrane region" description="Helical" evidence="8">
    <location>
        <begin position="6"/>
        <end position="24"/>
    </location>
</feature>
<feature type="transmembrane region" description="Helical" evidence="8">
    <location>
        <begin position="161"/>
        <end position="181"/>
    </location>
</feature>
<reference evidence="9" key="1">
    <citation type="submission" date="2008-06" db="EMBL/GenBank/DDBJ databases">
        <title>Complete sequence of Chlorobium phaeobacteroides BS1.</title>
        <authorList>
            <consortium name="US DOE Joint Genome Institute"/>
            <person name="Lucas S."/>
            <person name="Copeland A."/>
            <person name="Lapidus A."/>
            <person name="Glavina del Rio T."/>
            <person name="Dalin E."/>
            <person name="Tice H."/>
            <person name="Bruce D."/>
            <person name="Goodwin L."/>
            <person name="Pitluck S."/>
            <person name="Schmutz J."/>
            <person name="Larimer F."/>
            <person name="Land M."/>
            <person name="Hauser L."/>
            <person name="Kyrpides N."/>
            <person name="Ovchinnikova G."/>
            <person name="Li T."/>
            <person name="Liu Z."/>
            <person name="Zhao F."/>
            <person name="Overmann J."/>
            <person name="Bryant D.A."/>
            <person name="Richardson P."/>
        </authorList>
    </citation>
    <scope>NUCLEOTIDE SEQUENCE [LARGE SCALE GENOMIC DNA]</scope>
    <source>
        <strain evidence="9">BS1</strain>
    </source>
</reference>
<dbReference type="InterPro" id="IPR050277">
    <property type="entry name" value="Sodium:Solute_Symporter"/>
</dbReference>
<feature type="transmembrane region" description="Helical" evidence="8">
    <location>
        <begin position="316"/>
        <end position="340"/>
    </location>
</feature>
<comment type="subcellular location">
    <subcellularLocation>
        <location evidence="1">Membrane</location>
        <topology evidence="1">Multi-pass membrane protein</topology>
    </subcellularLocation>
</comment>
<dbReference type="InterPro" id="IPR038377">
    <property type="entry name" value="Na/Glc_symporter_sf"/>
</dbReference>
<dbReference type="Pfam" id="PF00474">
    <property type="entry name" value="SSF"/>
    <property type="match status" value="1"/>
</dbReference>
<protein>
    <submittedName>
        <fullName evidence="9">SSS sodium solute transporter superfamily</fullName>
    </submittedName>
</protein>
<dbReference type="eggNOG" id="COG0591">
    <property type="taxonomic scope" value="Bacteria"/>
</dbReference>
<feature type="transmembrane region" description="Helical" evidence="8">
    <location>
        <begin position="119"/>
        <end position="141"/>
    </location>
</feature>
<dbReference type="EMBL" id="CP001101">
    <property type="protein sequence ID" value="ACE04569.1"/>
    <property type="molecule type" value="Genomic_DNA"/>
</dbReference>
<evidence type="ECO:0000256" key="5">
    <source>
        <dbReference type="ARBA" id="ARBA00022989"/>
    </source>
</evidence>
<keyword evidence="5 8" id="KW-1133">Transmembrane helix</keyword>
<comment type="similarity">
    <text evidence="2 7">Belongs to the sodium:solute symporter (SSF) (TC 2.A.21) family.</text>
</comment>
<feature type="transmembrane region" description="Helical" evidence="8">
    <location>
        <begin position="361"/>
        <end position="385"/>
    </location>
</feature>
<dbReference type="AlphaFoldDB" id="B3EKN3"/>
<feature type="transmembrane region" description="Helical" evidence="8">
    <location>
        <begin position="45"/>
        <end position="69"/>
    </location>
</feature>
<dbReference type="GO" id="GO:0022857">
    <property type="term" value="F:transmembrane transporter activity"/>
    <property type="evidence" value="ECO:0007669"/>
    <property type="project" value="InterPro"/>
</dbReference>
<name>B3EKN3_CHLPB</name>
<evidence type="ECO:0000256" key="2">
    <source>
        <dbReference type="ARBA" id="ARBA00006434"/>
    </source>
</evidence>
<dbReference type="KEGG" id="cpb:Cphamn1_1650"/>
<dbReference type="STRING" id="331678.Cphamn1_1650"/>
<feature type="transmembrane region" description="Helical" evidence="8">
    <location>
        <begin position="275"/>
        <end position="296"/>
    </location>
</feature>
<dbReference type="Gene3D" id="1.20.1730.10">
    <property type="entry name" value="Sodium/glucose cotransporter"/>
    <property type="match status" value="1"/>
</dbReference>